<comment type="caution">
    <text evidence="6">The sequence shown here is derived from an EMBL/GenBank/DDBJ whole genome shotgun (WGS) entry which is preliminary data.</text>
</comment>
<dbReference type="Proteomes" id="UP001501586">
    <property type="component" value="Unassembled WGS sequence"/>
</dbReference>
<dbReference type="Pfam" id="PF00227">
    <property type="entry name" value="Proteasome"/>
    <property type="match status" value="1"/>
</dbReference>
<evidence type="ECO:0000313" key="7">
    <source>
        <dbReference type="Proteomes" id="UP001501586"/>
    </source>
</evidence>
<accession>A0ABP8ENL6</accession>
<dbReference type="InterPro" id="IPR023332">
    <property type="entry name" value="Proteasome_alpha-type"/>
</dbReference>
<dbReference type="PROSITE" id="PS51475">
    <property type="entry name" value="PROTEASOME_ALPHA_2"/>
    <property type="match status" value="1"/>
</dbReference>
<sequence length="273" mass="28919">MSTPFYVSPEQLMKDRAEFARKGIARGRSVLVLRYQDGIILLAENPSSTLHKIAEIYDRIGFAAVGKYNEFETLRQAGVRYADLRGYSYDRADVTARGLTNAYAQTLAAVFTTESKPFEVEIVVAELGRVAADDRLYRLSYDGSVADENDHVAIGGQAEAISQQLAAVSTADKPLAEAFAIGVRALSPTGGPLLPVANLEAAALDRTTGSHRTFRRLSDPAMAELLTTAQPGDGDRQQPAEGGGQPGGPVEQPGKPGKPGPADGRADSAGADS</sequence>
<organism evidence="6 7">
    <name type="scientific">Brevibacterium daeguense</name>
    <dbReference type="NCBI Taxonomy" id="909936"/>
    <lineage>
        <taxon>Bacteria</taxon>
        <taxon>Bacillati</taxon>
        <taxon>Actinomycetota</taxon>
        <taxon>Actinomycetes</taxon>
        <taxon>Micrococcales</taxon>
        <taxon>Brevibacteriaceae</taxon>
        <taxon>Brevibacterium</taxon>
    </lineage>
</organism>
<dbReference type="SUPFAM" id="SSF56235">
    <property type="entry name" value="N-terminal nucleophile aminohydrolases (Ntn hydrolases)"/>
    <property type="match status" value="1"/>
</dbReference>
<dbReference type="CDD" id="cd01906">
    <property type="entry name" value="proteasome_protease_HslV"/>
    <property type="match status" value="1"/>
</dbReference>
<evidence type="ECO:0000256" key="1">
    <source>
        <dbReference type="ARBA" id="ARBA00022490"/>
    </source>
</evidence>
<protein>
    <recommendedName>
        <fullName evidence="3">Proteasome subunit alpha</fullName>
    </recommendedName>
    <alternativeName>
        <fullName evidence="3">20S proteasome alpha subunit</fullName>
    </alternativeName>
    <alternativeName>
        <fullName evidence="3">Proteasome core protein PrcA</fullName>
    </alternativeName>
</protein>
<dbReference type="HAMAP" id="MF_00289_B">
    <property type="entry name" value="Proteasome_A_B"/>
    <property type="match status" value="1"/>
</dbReference>
<dbReference type="InterPro" id="IPR022296">
    <property type="entry name" value="Proteasome_asu_bac"/>
</dbReference>
<evidence type="ECO:0000313" key="6">
    <source>
        <dbReference type="EMBL" id="GAA4285542.1"/>
    </source>
</evidence>
<comment type="activity regulation">
    <text evidence="3">The formation of the proteasomal ATPase ARC-20S proteasome complex, likely via the docking of the C-termini of ARC into the intersubunit pockets in the alpha-rings, may trigger opening of the gate for substrate entry. Interconversion between the open-gate and close-gate conformations leads to a dynamic regulation of the 20S proteasome proteolysis activity.</text>
</comment>
<dbReference type="NCBIfam" id="TIGR03691">
    <property type="entry name" value="20S_bact_alpha"/>
    <property type="match status" value="1"/>
</dbReference>
<dbReference type="InterPro" id="IPR050115">
    <property type="entry name" value="Proteasome_alpha"/>
</dbReference>
<feature type="region of interest" description="Disordered" evidence="5">
    <location>
        <begin position="227"/>
        <end position="273"/>
    </location>
</feature>
<dbReference type="PANTHER" id="PTHR11599">
    <property type="entry name" value="PROTEASOME SUBUNIT ALPHA/BETA"/>
    <property type="match status" value="1"/>
</dbReference>
<dbReference type="InterPro" id="IPR001353">
    <property type="entry name" value="Proteasome_sua/b"/>
</dbReference>
<dbReference type="EMBL" id="BAABAZ010000012">
    <property type="protein sequence ID" value="GAA4285542.1"/>
    <property type="molecule type" value="Genomic_DNA"/>
</dbReference>
<evidence type="ECO:0000256" key="4">
    <source>
        <dbReference type="PROSITE-ProRule" id="PRU00808"/>
    </source>
</evidence>
<name>A0ABP8ENL6_9MICO</name>
<comment type="subcellular location">
    <subcellularLocation>
        <location evidence="3">Cytoplasm</location>
    </subcellularLocation>
</comment>
<dbReference type="Gene3D" id="3.60.20.10">
    <property type="entry name" value="Glutamine Phosphoribosylpyrophosphate, subunit 1, domain 1"/>
    <property type="match status" value="1"/>
</dbReference>
<keyword evidence="7" id="KW-1185">Reference proteome</keyword>
<keyword evidence="2 3" id="KW-0647">Proteasome</keyword>
<dbReference type="GO" id="GO:0000502">
    <property type="term" value="C:proteasome complex"/>
    <property type="evidence" value="ECO:0007669"/>
    <property type="project" value="UniProtKB-KW"/>
</dbReference>
<comment type="similarity">
    <text evidence="3 4">Belongs to the peptidase T1A family.</text>
</comment>
<reference evidence="7" key="1">
    <citation type="journal article" date="2019" name="Int. J. Syst. Evol. Microbiol.">
        <title>The Global Catalogue of Microorganisms (GCM) 10K type strain sequencing project: providing services to taxonomists for standard genome sequencing and annotation.</title>
        <authorList>
            <consortium name="The Broad Institute Genomics Platform"/>
            <consortium name="The Broad Institute Genome Sequencing Center for Infectious Disease"/>
            <person name="Wu L."/>
            <person name="Ma J."/>
        </authorList>
    </citation>
    <scope>NUCLEOTIDE SEQUENCE [LARGE SCALE GENOMIC DNA]</scope>
    <source>
        <strain evidence="7">JCM 17458</strain>
    </source>
</reference>
<comment type="pathway">
    <text evidence="3">Protein degradation; proteasomal Pup-dependent pathway.</text>
</comment>
<dbReference type="InterPro" id="IPR029055">
    <property type="entry name" value="Ntn_hydrolases_N"/>
</dbReference>
<evidence type="ECO:0000256" key="5">
    <source>
        <dbReference type="SAM" id="MobiDB-lite"/>
    </source>
</evidence>
<dbReference type="RefSeq" id="WP_236863375.1">
    <property type="nucleotide sequence ID" value="NZ_BAABAZ010000012.1"/>
</dbReference>
<comment type="subunit">
    <text evidence="3">The 20S proteasome core is composed of 14 alpha and 14 beta subunits that assemble into four stacked heptameric rings, resulting in a barrel-shaped structure. The two inner rings, each composed of seven catalytic beta subunits, are sandwiched by two outer rings, each composed of seven alpha subunits. The catalytic chamber with the active sites is on the inside of the barrel. Has a gated structure, the ends of the cylinder being occluded by the N-termini of the alpha-subunits. Is capped by the proteasome-associated ATPase, ARC.</text>
</comment>
<comment type="function">
    <text evidence="3">Component of the proteasome core, a large protease complex with broad specificity involved in protein degradation.</text>
</comment>
<evidence type="ECO:0000256" key="3">
    <source>
        <dbReference type="HAMAP-Rule" id="MF_00289"/>
    </source>
</evidence>
<feature type="compositionally biased region" description="Low complexity" evidence="5">
    <location>
        <begin position="248"/>
        <end position="273"/>
    </location>
</feature>
<evidence type="ECO:0000256" key="2">
    <source>
        <dbReference type="ARBA" id="ARBA00022942"/>
    </source>
</evidence>
<gene>
    <name evidence="3 6" type="primary">prcA</name>
    <name evidence="6" type="ORF">GCM10022261_30730</name>
</gene>
<proteinExistence type="inferred from homology"/>
<keyword evidence="1 3" id="KW-0963">Cytoplasm</keyword>